<feature type="signal peptide" evidence="1">
    <location>
        <begin position="1"/>
        <end position="15"/>
    </location>
</feature>
<accession>A0A8S3G7Q5</accession>
<dbReference type="EMBL" id="CAJOBJ010287400">
    <property type="protein sequence ID" value="CAF5150600.1"/>
    <property type="molecule type" value="Genomic_DNA"/>
</dbReference>
<organism evidence="2 3">
    <name type="scientific">Rotaria magnacalcarata</name>
    <dbReference type="NCBI Taxonomy" id="392030"/>
    <lineage>
        <taxon>Eukaryota</taxon>
        <taxon>Metazoa</taxon>
        <taxon>Spiralia</taxon>
        <taxon>Gnathifera</taxon>
        <taxon>Rotifera</taxon>
        <taxon>Eurotatoria</taxon>
        <taxon>Bdelloidea</taxon>
        <taxon>Philodinida</taxon>
        <taxon>Philodinidae</taxon>
        <taxon>Rotaria</taxon>
    </lineage>
</organism>
<dbReference type="AlphaFoldDB" id="A0A8S3G7Q5"/>
<dbReference type="Proteomes" id="UP000681720">
    <property type="component" value="Unassembled WGS sequence"/>
</dbReference>
<reference evidence="2" key="1">
    <citation type="submission" date="2021-02" db="EMBL/GenBank/DDBJ databases">
        <authorList>
            <person name="Nowell W R."/>
        </authorList>
    </citation>
    <scope>NUCLEOTIDE SEQUENCE</scope>
</reference>
<keyword evidence="1" id="KW-0732">Signal</keyword>
<feature type="chain" id="PRO_5035851125" evidence="1">
    <location>
        <begin position="16"/>
        <end position="35"/>
    </location>
</feature>
<name>A0A8S3G7Q5_9BILA</name>
<evidence type="ECO:0000313" key="2">
    <source>
        <dbReference type="EMBL" id="CAF5150600.1"/>
    </source>
</evidence>
<gene>
    <name evidence="2" type="ORF">GIL414_LOCUS65044</name>
</gene>
<protein>
    <submittedName>
        <fullName evidence="2">Uncharacterized protein</fullName>
    </submittedName>
</protein>
<feature type="non-terminal residue" evidence="2">
    <location>
        <position position="35"/>
    </location>
</feature>
<evidence type="ECO:0000313" key="3">
    <source>
        <dbReference type="Proteomes" id="UP000681720"/>
    </source>
</evidence>
<comment type="caution">
    <text evidence="2">The sequence shown here is derived from an EMBL/GenBank/DDBJ whole genome shotgun (WGS) entry which is preliminary data.</text>
</comment>
<sequence>MFILAILGFTGLINQVQYHAALTDKGLPSNSGGWN</sequence>
<proteinExistence type="predicted"/>
<evidence type="ECO:0000256" key="1">
    <source>
        <dbReference type="SAM" id="SignalP"/>
    </source>
</evidence>